<feature type="transmembrane region" description="Helical" evidence="1">
    <location>
        <begin position="152"/>
        <end position="176"/>
    </location>
</feature>
<sequence>MYFFKPISDEVRLSQIIFNKHKKTMKLILVSIFACIAAILQAAPGFLPGIGYFISPLATAPILLASMFSIPFGVMTYLLTIMLLFILQPTELIVFPFTTGLLGLGIGVSFSFFRKRLSVIAIGAILLMSGIMSLLFIFHFPVLGPAVSVSFSFLITGFLLAFIYSWFWVEMALIIFKRLKMIKVQ</sequence>
<evidence type="ECO:0000313" key="2">
    <source>
        <dbReference type="EMBL" id="MDM5286363.1"/>
    </source>
</evidence>
<reference evidence="2" key="1">
    <citation type="submission" date="2023-06" db="EMBL/GenBank/DDBJ databases">
        <title>Comparative genomics of Bacillaceae isolates and their secondary metabolite potential.</title>
        <authorList>
            <person name="Song L."/>
            <person name="Nielsen L.J."/>
            <person name="Mohite O."/>
            <person name="Xu X."/>
            <person name="Weber T."/>
            <person name="Kovacs A.T."/>
        </authorList>
    </citation>
    <scope>NUCLEOTIDE SEQUENCE</scope>
    <source>
        <strain evidence="2">G1S1</strain>
    </source>
</reference>
<comment type="caution">
    <text evidence="2">The sequence shown here is derived from an EMBL/GenBank/DDBJ whole genome shotgun (WGS) entry which is preliminary data.</text>
</comment>
<keyword evidence="1" id="KW-0472">Membrane</keyword>
<accession>A0AAJ1VFH5</accession>
<keyword evidence="1" id="KW-1133">Transmembrane helix</keyword>
<protein>
    <submittedName>
        <fullName evidence="2">Uncharacterized protein</fullName>
    </submittedName>
</protein>
<gene>
    <name evidence="2" type="ORF">QUF85_24045</name>
</gene>
<feature type="transmembrane region" description="Helical" evidence="1">
    <location>
        <begin position="120"/>
        <end position="140"/>
    </location>
</feature>
<feature type="transmembrane region" description="Helical" evidence="1">
    <location>
        <begin position="93"/>
        <end position="113"/>
    </location>
</feature>
<proteinExistence type="predicted"/>
<feature type="transmembrane region" description="Helical" evidence="1">
    <location>
        <begin position="62"/>
        <end position="87"/>
    </location>
</feature>
<dbReference type="AlphaFoldDB" id="A0AAJ1VFH5"/>
<name>A0AAJ1VFH5_9BACI</name>
<feature type="transmembrane region" description="Helical" evidence="1">
    <location>
        <begin position="27"/>
        <end position="50"/>
    </location>
</feature>
<organism evidence="2 3">
    <name type="scientific">Peribacillus frigoritolerans</name>
    <dbReference type="NCBI Taxonomy" id="450367"/>
    <lineage>
        <taxon>Bacteria</taxon>
        <taxon>Bacillati</taxon>
        <taxon>Bacillota</taxon>
        <taxon>Bacilli</taxon>
        <taxon>Bacillales</taxon>
        <taxon>Bacillaceae</taxon>
        <taxon>Peribacillus</taxon>
    </lineage>
</organism>
<keyword evidence="1" id="KW-0812">Transmembrane</keyword>
<evidence type="ECO:0000256" key="1">
    <source>
        <dbReference type="SAM" id="Phobius"/>
    </source>
</evidence>
<dbReference type="RefSeq" id="WP_289350971.1">
    <property type="nucleotide sequence ID" value="NZ_JAUCFI010000003.1"/>
</dbReference>
<dbReference type="Proteomes" id="UP001238973">
    <property type="component" value="Unassembled WGS sequence"/>
</dbReference>
<evidence type="ECO:0000313" key="3">
    <source>
        <dbReference type="Proteomes" id="UP001238973"/>
    </source>
</evidence>
<dbReference type="EMBL" id="JAUCFI010000003">
    <property type="protein sequence ID" value="MDM5286363.1"/>
    <property type="molecule type" value="Genomic_DNA"/>
</dbReference>